<dbReference type="AlphaFoldDB" id="A0A3S2Z7T3"/>
<feature type="binding site" evidence="8">
    <location>
        <position position="170"/>
    </location>
    <ligand>
        <name>Mg(2+)</name>
        <dbReference type="ChEBI" id="CHEBI:18420"/>
    </ligand>
</feature>
<dbReference type="InterPro" id="IPR051157">
    <property type="entry name" value="PDH/Transketolase"/>
</dbReference>
<comment type="caution">
    <text evidence="10">The sequence shown here is derived from an EMBL/GenBank/DDBJ whole genome shotgun (WGS) entry which is preliminary data.</text>
</comment>
<dbReference type="SUPFAM" id="SSF52518">
    <property type="entry name" value="Thiamin diphosphate-binding fold (THDP-binding)"/>
    <property type="match status" value="2"/>
</dbReference>
<dbReference type="Pfam" id="PF00456">
    <property type="entry name" value="Transketolase_N"/>
    <property type="match status" value="1"/>
</dbReference>
<comment type="similarity">
    <text evidence="4">Belongs to the transketolase family.</text>
</comment>
<proteinExistence type="inferred from homology"/>
<dbReference type="SUPFAM" id="SSF52922">
    <property type="entry name" value="TK C-terminal domain-like"/>
    <property type="match status" value="1"/>
</dbReference>
<dbReference type="Gene3D" id="3.40.50.920">
    <property type="match status" value="1"/>
</dbReference>
<dbReference type="PANTHER" id="PTHR43825:SF4">
    <property type="entry name" value="PYRUVATE DEHYDROGENASE E1 COMPONENT"/>
    <property type="match status" value="1"/>
</dbReference>
<gene>
    <name evidence="10" type="ORF">EOI86_18150</name>
</gene>
<comment type="function">
    <text evidence="3 7">Component of the pyruvate dehydrogenase (PDH) complex, that catalyzes the overall conversion of pyruvate to acetyl-CoA and CO(2).</text>
</comment>
<dbReference type="Proteomes" id="UP000287447">
    <property type="component" value="Unassembled WGS sequence"/>
</dbReference>
<dbReference type="SMART" id="SM00861">
    <property type="entry name" value="Transket_pyr"/>
    <property type="match status" value="1"/>
</dbReference>
<keyword evidence="8" id="KW-0460">Magnesium</keyword>
<accession>A0A3S2Z7T3</accession>
<evidence type="ECO:0000259" key="9">
    <source>
        <dbReference type="SMART" id="SM00861"/>
    </source>
</evidence>
<dbReference type="EC" id="1.2.4.1" evidence="7"/>
<keyword evidence="11" id="KW-1185">Reference proteome</keyword>
<dbReference type="InterPro" id="IPR004660">
    <property type="entry name" value="PDH_E1"/>
</dbReference>
<evidence type="ECO:0000313" key="11">
    <source>
        <dbReference type="Proteomes" id="UP000287447"/>
    </source>
</evidence>
<evidence type="ECO:0000256" key="3">
    <source>
        <dbReference type="ARBA" id="ARBA00003157"/>
    </source>
</evidence>
<dbReference type="Gene3D" id="3.40.50.970">
    <property type="match status" value="2"/>
</dbReference>
<dbReference type="GO" id="GO:0046872">
    <property type="term" value="F:metal ion binding"/>
    <property type="evidence" value="ECO:0007669"/>
    <property type="project" value="UniProtKB-KW"/>
</dbReference>
<name>A0A3S2Z7T3_9PROT</name>
<reference evidence="11" key="1">
    <citation type="submission" date="2019-01" db="EMBL/GenBank/DDBJ databases">
        <title>Gri0909 isolated from a small marine red alga.</title>
        <authorList>
            <person name="Kim J."/>
            <person name="Jeong S.E."/>
            <person name="Jeon C.O."/>
        </authorList>
    </citation>
    <scope>NUCLEOTIDE SEQUENCE [LARGE SCALE GENOMIC DNA]</scope>
    <source>
        <strain evidence="11">Gri0909</strain>
    </source>
</reference>
<dbReference type="Pfam" id="PF17831">
    <property type="entry name" value="PDH_E1_M"/>
    <property type="match status" value="1"/>
</dbReference>
<keyword evidence="7" id="KW-0786">Thiamine pyrophosphate</keyword>
<evidence type="ECO:0000256" key="7">
    <source>
        <dbReference type="PIRNR" id="PIRNR000156"/>
    </source>
</evidence>
<comment type="catalytic activity">
    <reaction evidence="6 7">
        <text>N(6)-[(R)-lipoyl]-L-lysyl-[protein] + pyruvate + H(+) = N(6)-[(R)-S(8)-acetyldihydrolipoyl]-L-lysyl-[protein] + CO2</text>
        <dbReference type="Rhea" id="RHEA:19189"/>
        <dbReference type="Rhea" id="RHEA-COMP:10474"/>
        <dbReference type="Rhea" id="RHEA-COMP:10478"/>
        <dbReference type="ChEBI" id="CHEBI:15361"/>
        <dbReference type="ChEBI" id="CHEBI:15378"/>
        <dbReference type="ChEBI" id="CHEBI:16526"/>
        <dbReference type="ChEBI" id="CHEBI:83099"/>
        <dbReference type="ChEBI" id="CHEBI:83111"/>
        <dbReference type="EC" id="1.2.4.1"/>
    </reaction>
</comment>
<dbReference type="InterPro" id="IPR041621">
    <property type="entry name" value="PDH_E1_M"/>
</dbReference>
<dbReference type="OrthoDB" id="9773339at2"/>
<keyword evidence="7" id="KW-0670">Pyruvate</keyword>
<dbReference type="GO" id="GO:0004739">
    <property type="term" value="F:pyruvate dehydrogenase (acetyl-transferring) activity"/>
    <property type="evidence" value="ECO:0007669"/>
    <property type="project" value="UniProtKB-EC"/>
</dbReference>
<dbReference type="InterPro" id="IPR029061">
    <property type="entry name" value="THDP-binding"/>
</dbReference>
<feature type="binding site" evidence="8">
    <location>
        <position position="200"/>
    </location>
    <ligand>
        <name>Mg(2+)</name>
        <dbReference type="ChEBI" id="CHEBI:18420"/>
    </ligand>
</feature>
<evidence type="ECO:0000256" key="4">
    <source>
        <dbReference type="ARBA" id="ARBA00007131"/>
    </source>
</evidence>
<comment type="cofactor">
    <cofactor evidence="1 8">
        <name>Mg(2+)</name>
        <dbReference type="ChEBI" id="CHEBI:18420"/>
    </cofactor>
</comment>
<evidence type="ECO:0000256" key="5">
    <source>
        <dbReference type="ARBA" id="ARBA00017172"/>
    </source>
</evidence>
<keyword evidence="7" id="KW-0560">Oxidoreductase</keyword>
<sequence>MIDAGSGPAPSYSADDIRVLEELERRVRWLSTWTIHNANHLRDNPDGVKVGGHQSSCASINTILTALYFHVMNEHDRIAVKPHGSPVMHAIQYLLGNQSREKLEAFRGFGGAQSYPSRTKDNDTVDFSTGSVGLGAAVTNFAALTQDYLRMKGITPQDHDPGRMIAIVGDAELDEGNVYECLMDTWKHDIRNCWWVIDYNRQSLDGVVNEHLFRVIGRMFRSVGWNVITVKYGRLQMDAFKKPGGRLLKKFINECPNDVYSALAFQGGPAWRRQILEDTRADEPDIGELHDLLNSYSDDELHAVMSNLGGHSMEAVLHAFDQVKDDRPTCFIFYTIKGYGLPLMGHKDNHAGLMTPEQMDAFRKAQNVREGHEWDKFEGIKVPEAELASQMAKAPYAKRKTYRLADQRVPIPEALTQSRQERTSTQEAFGRILNEIARAGGMLADRIVTTSPDVTVSTNLGPWVNQRGLFGRYEKEDTFRERKVPSAQKWTRSPKGQHIELGIAENDLFLNLAALGLSESLFGGRLLPIGTLYDPFISRGLDALNYACYMGARFMLVATPSGVTLAPEGGAHQSISTPLIGMGQPGLLGYEPSFADELAEIMRYGFNYMQDEDGGAIYLRLSTRPIDQPKRELDDETKRQITLGGYWLKKPDPDASLAIVYTGAVAPQAISAHEALADRFPGAGLLAVTSAARLYNDWQRVERARLKGTDGGEMAHIEDLLEPLAEKARFCTVIDGHPASLAWMGSVRGHSVAPLGVDNFGQTGTPRDLYDHFAIDAKSIEAAALRVPKH</sequence>
<evidence type="ECO:0000256" key="2">
    <source>
        <dbReference type="ARBA" id="ARBA00001964"/>
    </source>
</evidence>
<protein>
    <recommendedName>
        <fullName evidence="5 7">Pyruvate dehydrogenase E1 component</fullName>
        <ecNumber evidence="7">1.2.4.1</ecNumber>
    </recommendedName>
</protein>
<dbReference type="InterPro" id="IPR005474">
    <property type="entry name" value="Transketolase_N"/>
</dbReference>
<evidence type="ECO:0000313" key="10">
    <source>
        <dbReference type="EMBL" id="RVU35268.1"/>
    </source>
</evidence>
<evidence type="ECO:0000256" key="6">
    <source>
        <dbReference type="ARBA" id="ARBA00051231"/>
    </source>
</evidence>
<evidence type="ECO:0000256" key="8">
    <source>
        <dbReference type="PIRSR" id="PIRSR000156-1"/>
    </source>
</evidence>
<organism evidence="10 11">
    <name type="scientific">Hwanghaeella grinnelliae</name>
    <dbReference type="NCBI Taxonomy" id="2500179"/>
    <lineage>
        <taxon>Bacteria</taxon>
        <taxon>Pseudomonadati</taxon>
        <taxon>Pseudomonadota</taxon>
        <taxon>Alphaproteobacteria</taxon>
        <taxon>Rhodospirillales</taxon>
        <taxon>Rhodospirillaceae</taxon>
        <taxon>Hwanghaeella</taxon>
    </lineage>
</organism>
<comment type="cofactor">
    <cofactor evidence="2 7">
        <name>thiamine diphosphate</name>
        <dbReference type="ChEBI" id="CHEBI:58937"/>
    </cofactor>
</comment>
<feature type="domain" description="Transketolase-like pyrimidine-binding" evidence="9">
    <location>
        <begin position="423"/>
        <end position="628"/>
    </location>
</feature>
<dbReference type="InterPro" id="IPR005475">
    <property type="entry name" value="Transketolase-like_Pyr-bd"/>
</dbReference>
<keyword evidence="8" id="KW-0479">Metal-binding</keyword>
<dbReference type="InterPro" id="IPR009014">
    <property type="entry name" value="Transketo_C/PFOR_II"/>
</dbReference>
<dbReference type="PIRSF" id="PIRSF000156">
    <property type="entry name" value="Pyruvate_dh_E1"/>
    <property type="match status" value="1"/>
</dbReference>
<evidence type="ECO:0000256" key="1">
    <source>
        <dbReference type="ARBA" id="ARBA00001946"/>
    </source>
</evidence>
<feature type="binding site" evidence="8">
    <location>
        <position position="202"/>
    </location>
    <ligand>
        <name>Mg(2+)</name>
        <dbReference type="ChEBI" id="CHEBI:18420"/>
    </ligand>
</feature>
<dbReference type="EMBL" id="SADE01000003">
    <property type="protein sequence ID" value="RVU35268.1"/>
    <property type="molecule type" value="Genomic_DNA"/>
</dbReference>
<dbReference type="PANTHER" id="PTHR43825">
    <property type="entry name" value="PYRUVATE DEHYDROGENASE E1 COMPONENT"/>
    <property type="match status" value="1"/>
</dbReference>